<gene>
    <name evidence="8" type="primary">sbcD</name>
    <name evidence="12" type="ORF">F7P68_0006570</name>
    <name evidence="11" type="ORF">SN16_05230</name>
</gene>
<keyword evidence="6 8" id="KW-0269">Exonuclease</keyword>
<dbReference type="InterPro" id="IPR026843">
    <property type="entry name" value="SbcD_C"/>
</dbReference>
<dbReference type="EMBL" id="JABEVU030000001">
    <property type="protein sequence ID" value="MDB0580187.1"/>
    <property type="molecule type" value="Genomic_DNA"/>
</dbReference>
<dbReference type="Pfam" id="PF12320">
    <property type="entry name" value="SbcD_C"/>
    <property type="match status" value="1"/>
</dbReference>
<dbReference type="GO" id="GO:0008408">
    <property type="term" value="F:3'-5' exonuclease activity"/>
    <property type="evidence" value="ECO:0007669"/>
    <property type="project" value="InterPro"/>
</dbReference>
<keyword evidence="5 8" id="KW-0378">Hydrolase</keyword>
<dbReference type="GO" id="GO:0006310">
    <property type="term" value="P:DNA recombination"/>
    <property type="evidence" value="ECO:0007669"/>
    <property type="project" value="UniProtKB-KW"/>
</dbReference>
<reference evidence="12 14" key="4">
    <citation type="submission" date="2022-12" db="EMBL/GenBank/DDBJ databases">
        <title>Genome analysis and biological profiling of marine Salinicoccus roseus MOSEL-ME25.</title>
        <authorList>
            <person name="Mirza F.T."/>
            <person name="Xie Y."/>
            <person name="Shinwari Z.K."/>
        </authorList>
    </citation>
    <scope>NUCLEOTIDE SEQUENCE [LARGE SCALE GENOMIC DNA]</scope>
    <source>
        <strain evidence="12 14">MOSEL-ME25</strain>
    </source>
</reference>
<evidence type="ECO:0000256" key="1">
    <source>
        <dbReference type="ARBA" id="ARBA00010555"/>
    </source>
</evidence>
<dbReference type="GO" id="GO:0004519">
    <property type="term" value="F:endonuclease activity"/>
    <property type="evidence" value="ECO:0007669"/>
    <property type="project" value="UniProtKB-KW"/>
</dbReference>
<dbReference type="GO" id="GO:0006260">
    <property type="term" value="P:DNA replication"/>
    <property type="evidence" value="ECO:0007669"/>
    <property type="project" value="UniProtKB-KW"/>
</dbReference>
<keyword evidence="8" id="KW-0235">DNA replication</keyword>
<dbReference type="CDD" id="cd00840">
    <property type="entry name" value="MPP_Mre11_N"/>
    <property type="match status" value="1"/>
</dbReference>
<evidence type="ECO:0000256" key="7">
    <source>
        <dbReference type="ARBA" id="ARBA00023172"/>
    </source>
</evidence>
<sequence length="374" mass="42687">MKILHTGDWHIGKRLNGVDLIEDQQFILEQLIEYMEENPVDMVVVAGDVFDRSNPSQAALKLVNEYLYRINIEKGIPVLAISGNHDSRSRLDYGSYWFEKSAYHMRTSLSGITTPVVVGGHHFYMVPHLDVLEAKVFFDDESIRTHHDVYRRITEEIADAMDPGAYNVLVGHMFISEGKASDSERPLSVGLSEEVGTELFDAFDLVLLGHLHHPFAITHEKIFYSGSLLKYSFSEVKQPKGFRVVETGEVTKCRFKPLECRRDLVHYQGTFDEVINEAVTFEDSRAYFKFELAGMETVNDPMAKLKMLYPNTLELRPVKKEHEAVQSTVDAHRSSDAEIFESFIETVHGEAPTDYQKQIFNTYFKGDADETDSD</sequence>
<feature type="domain" description="Nuclease SbcCD subunit D C-terminal" evidence="10">
    <location>
        <begin position="260"/>
        <end position="346"/>
    </location>
</feature>
<keyword evidence="8" id="KW-0255">Endonuclease</keyword>
<dbReference type="RefSeq" id="WP_040105563.1">
    <property type="nucleotide sequence ID" value="NZ_JABEVU030000001.1"/>
</dbReference>
<dbReference type="NCBIfam" id="TIGR00619">
    <property type="entry name" value="sbcd"/>
    <property type="match status" value="1"/>
</dbReference>
<dbReference type="EMBL" id="JXII01000004">
    <property type="protein sequence ID" value="KIH70962.1"/>
    <property type="molecule type" value="Genomic_DNA"/>
</dbReference>
<keyword evidence="14" id="KW-1185">Reference proteome</keyword>
<dbReference type="InterPro" id="IPR029052">
    <property type="entry name" value="Metallo-depent_PP-like"/>
</dbReference>
<dbReference type="InterPro" id="IPR004843">
    <property type="entry name" value="Calcineurin-like_PHP"/>
</dbReference>
<evidence type="ECO:0000259" key="9">
    <source>
        <dbReference type="Pfam" id="PF00149"/>
    </source>
</evidence>
<feature type="domain" description="Calcineurin-like phosphoesterase" evidence="9">
    <location>
        <begin position="1"/>
        <end position="214"/>
    </location>
</feature>
<evidence type="ECO:0000256" key="8">
    <source>
        <dbReference type="RuleBase" id="RU363069"/>
    </source>
</evidence>
<evidence type="ECO:0000313" key="12">
    <source>
        <dbReference type="EMBL" id="MDB0580187.1"/>
    </source>
</evidence>
<dbReference type="Proteomes" id="UP000527860">
    <property type="component" value="Unassembled WGS sequence"/>
</dbReference>
<reference evidence="11 13" key="1">
    <citation type="submission" date="2015-01" db="EMBL/GenBank/DDBJ databases">
        <title>Genome sequences of high lactate-tolerant strain Salinicoccus roseus W12 with industrial interest.</title>
        <authorList>
            <person name="Wang H."/>
            <person name="Yu B."/>
        </authorList>
    </citation>
    <scope>NUCLEOTIDE SEQUENCE [LARGE SCALE GENOMIC DNA]</scope>
    <source>
        <strain evidence="11 13">W12</strain>
    </source>
</reference>
<comment type="caution">
    <text evidence="11">The sequence shown here is derived from an EMBL/GenBank/DDBJ whole genome shotgun (WGS) entry which is preliminary data.</text>
</comment>
<comment type="function">
    <text evidence="8">SbcCD cleaves DNA hairpin structures. These structures can inhibit DNA replication and are intermediates in certain DNA recombination reactions. The complex acts as a 3'-&gt;5' double strand exonuclease that can open hairpins. It also has a 5' single-strand endonuclease activity.</text>
</comment>
<reference evidence="12" key="3">
    <citation type="submission" date="2020-04" db="EMBL/GenBank/DDBJ databases">
        <authorList>
            <person name="Tanveer F."/>
            <person name="Xie Y."/>
            <person name="Shinwari Z.K."/>
        </authorList>
    </citation>
    <scope>NUCLEOTIDE SEQUENCE</scope>
    <source>
        <strain evidence="12">MOSEL-ME25</strain>
    </source>
</reference>
<dbReference type="Gene3D" id="3.60.21.10">
    <property type="match status" value="1"/>
</dbReference>
<reference evidence="14" key="2">
    <citation type="submission" date="2020-04" db="EMBL/GenBank/DDBJ databases">
        <title>Genome analysis and biological profiling of marine Cellulosimicrobium funkei MOSEL-ME6.</title>
        <authorList>
            <person name="Tanveer F."/>
            <person name="Xie Y."/>
            <person name="Shinwari Z.K."/>
        </authorList>
    </citation>
    <scope>NUCLEOTIDE SEQUENCE [LARGE SCALE GENOMIC DNA]</scope>
    <source>
        <strain evidence="14">MOSEL-ME25</strain>
    </source>
</reference>
<keyword evidence="7 8" id="KW-0233">DNA recombination</keyword>
<organism evidence="11 13">
    <name type="scientific">Salinicoccus roseus</name>
    <dbReference type="NCBI Taxonomy" id="45670"/>
    <lineage>
        <taxon>Bacteria</taxon>
        <taxon>Bacillati</taxon>
        <taxon>Bacillota</taxon>
        <taxon>Bacilli</taxon>
        <taxon>Bacillales</taxon>
        <taxon>Staphylococcaceae</taxon>
        <taxon>Salinicoccus</taxon>
    </lineage>
</organism>
<accession>A0A0C2E6L5</accession>
<evidence type="ECO:0000313" key="14">
    <source>
        <dbReference type="Proteomes" id="UP000527860"/>
    </source>
</evidence>
<dbReference type="GeneID" id="77844950"/>
<dbReference type="AlphaFoldDB" id="A0A0C2E6L5"/>
<dbReference type="Pfam" id="PF00149">
    <property type="entry name" value="Metallophos"/>
    <property type="match status" value="1"/>
</dbReference>
<evidence type="ECO:0000256" key="4">
    <source>
        <dbReference type="ARBA" id="ARBA00022722"/>
    </source>
</evidence>
<dbReference type="SUPFAM" id="SSF56300">
    <property type="entry name" value="Metallo-dependent phosphatases"/>
    <property type="match status" value="1"/>
</dbReference>
<dbReference type="InterPro" id="IPR041796">
    <property type="entry name" value="Mre11_N"/>
</dbReference>
<comment type="subunit">
    <text evidence="2 8">Heterodimer of SbcC and SbcD.</text>
</comment>
<evidence type="ECO:0000259" key="10">
    <source>
        <dbReference type="Pfam" id="PF12320"/>
    </source>
</evidence>
<evidence type="ECO:0000256" key="2">
    <source>
        <dbReference type="ARBA" id="ARBA00011322"/>
    </source>
</evidence>
<evidence type="ECO:0000313" key="11">
    <source>
        <dbReference type="EMBL" id="KIH70962.1"/>
    </source>
</evidence>
<name>A0A0C2E6L5_9STAP</name>
<dbReference type="PANTHER" id="PTHR30337:SF0">
    <property type="entry name" value="NUCLEASE SBCCD SUBUNIT D"/>
    <property type="match status" value="1"/>
</dbReference>
<proteinExistence type="inferred from homology"/>
<evidence type="ECO:0000313" key="13">
    <source>
        <dbReference type="Proteomes" id="UP000031546"/>
    </source>
</evidence>
<dbReference type="Proteomes" id="UP000031546">
    <property type="component" value="Unassembled WGS sequence"/>
</dbReference>
<evidence type="ECO:0000256" key="6">
    <source>
        <dbReference type="ARBA" id="ARBA00022839"/>
    </source>
</evidence>
<dbReference type="InterPro" id="IPR004593">
    <property type="entry name" value="SbcD"/>
</dbReference>
<dbReference type="PANTHER" id="PTHR30337">
    <property type="entry name" value="COMPONENT OF ATP-DEPENDENT DSDNA EXONUCLEASE"/>
    <property type="match status" value="1"/>
</dbReference>
<evidence type="ECO:0000256" key="5">
    <source>
        <dbReference type="ARBA" id="ARBA00022801"/>
    </source>
</evidence>
<keyword evidence="4 8" id="KW-0540">Nuclease</keyword>
<protein>
    <recommendedName>
        <fullName evidence="3 8">Nuclease SbcCD subunit D</fullName>
    </recommendedName>
</protein>
<comment type="similarity">
    <text evidence="1 8">Belongs to the SbcD family.</text>
</comment>
<dbReference type="InterPro" id="IPR050535">
    <property type="entry name" value="DNA_Repair-Maintenance_Comp"/>
</dbReference>
<dbReference type="STRING" id="45670.SN16_05230"/>
<dbReference type="OrthoDB" id="9773856at2"/>
<evidence type="ECO:0000256" key="3">
    <source>
        <dbReference type="ARBA" id="ARBA00013365"/>
    </source>
</evidence>